<dbReference type="EMBL" id="CACSHJ010000089">
    <property type="protein sequence ID" value="CAA0382422.1"/>
    <property type="molecule type" value="Genomic_DNA"/>
</dbReference>
<evidence type="ECO:0000256" key="2">
    <source>
        <dbReference type="SAM" id="Phobius"/>
    </source>
</evidence>
<evidence type="ECO:0000256" key="1">
    <source>
        <dbReference type="SAM" id="MobiDB-lite"/>
    </source>
</evidence>
<accession>A0A5S9XC40</accession>
<dbReference type="Proteomes" id="UP000434276">
    <property type="component" value="Unassembled WGS sequence"/>
</dbReference>
<keyword evidence="2" id="KW-0472">Membrane</keyword>
<keyword evidence="2" id="KW-1133">Transmembrane helix</keyword>
<evidence type="ECO:0000313" key="3">
    <source>
        <dbReference type="EMBL" id="CAA0382422.1"/>
    </source>
</evidence>
<feature type="transmembrane region" description="Helical" evidence="2">
    <location>
        <begin position="6"/>
        <end position="27"/>
    </location>
</feature>
<feature type="compositionally biased region" description="Pro residues" evidence="1">
    <location>
        <begin position="93"/>
        <end position="106"/>
    </location>
</feature>
<feature type="compositionally biased region" description="Gly residues" evidence="1">
    <location>
        <begin position="74"/>
        <end position="84"/>
    </location>
</feature>
<name>A0A5S9XC40_ARATH</name>
<sequence>MSDLVIALVAFAVLFVVFIILSCIMGGEKDVHSPPPLPRPGQLRMPVYRTKDKDLGGDGTAISVAGTDIYGGSGVGSGGHGGRGIITSDTKLPSPPPPSPLPPRPVQRPKSVSRTKYRELIDTGTAMLVASSLLTSGSASSCSGGGSHGHGCGGGGGGGGGGFGGGGCGGGGCGG</sequence>
<feature type="region of interest" description="Disordered" evidence="1">
    <location>
        <begin position="74"/>
        <end position="113"/>
    </location>
</feature>
<evidence type="ECO:0000313" key="4">
    <source>
        <dbReference type="Proteomes" id="UP000434276"/>
    </source>
</evidence>
<keyword evidence="2" id="KW-0812">Transmembrane</keyword>
<reference evidence="3 4" key="1">
    <citation type="submission" date="2019-12" db="EMBL/GenBank/DDBJ databases">
        <authorList>
            <person name="Jiao W.-B."/>
            <person name="Schneeberger K."/>
        </authorList>
    </citation>
    <scope>NUCLEOTIDE SEQUENCE [LARGE SCALE GENOMIC DNA]</scope>
    <source>
        <strain evidence="4">cv. C24</strain>
    </source>
</reference>
<dbReference type="ExpressionAtlas" id="A0A5S9XC40">
    <property type="expression patterns" value="baseline and differential"/>
</dbReference>
<dbReference type="AlphaFoldDB" id="A0A5S9XC40"/>
<organism evidence="3 4">
    <name type="scientific">Arabidopsis thaliana</name>
    <name type="common">Mouse-ear cress</name>
    <dbReference type="NCBI Taxonomy" id="3702"/>
    <lineage>
        <taxon>Eukaryota</taxon>
        <taxon>Viridiplantae</taxon>
        <taxon>Streptophyta</taxon>
        <taxon>Embryophyta</taxon>
        <taxon>Tracheophyta</taxon>
        <taxon>Spermatophyta</taxon>
        <taxon>Magnoliopsida</taxon>
        <taxon>eudicotyledons</taxon>
        <taxon>Gunneridae</taxon>
        <taxon>Pentapetalae</taxon>
        <taxon>rosids</taxon>
        <taxon>malvids</taxon>
        <taxon>Brassicales</taxon>
        <taxon>Brassicaceae</taxon>
        <taxon>Camelineae</taxon>
        <taxon>Arabidopsis</taxon>
    </lineage>
</organism>
<dbReference type="OrthoDB" id="1113050at2759"/>
<protein>
    <submittedName>
        <fullName evidence="3">Uncharacterized protein</fullName>
    </submittedName>
</protein>
<gene>
    <name evidence="3" type="ORF">C24_LOCUS12649</name>
</gene>
<proteinExistence type="predicted"/>